<dbReference type="AlphaFoldDB" id="A0A7G2C9X2"/>
<sequence length="362" mass="40976">MSVAGVVTREIDFNASERILHSLEKVVGHFEKRDLLDPHAIVSFFRLSAAVRFGCPALPSTVHRLTRRAFRSVVGVTPSEELTNVAIQGMRCIARGVAVAHHERAHQMILHFAFVAASGAVDVSNVLLWDAFFEGLFYRCTNPNSLFQRPPWSEAQFWQSVWQPWPSPRPQLALLLCKGLLASNRMEEARALLPMVELETVMTSLFGVERSPTHYDIGELHLLLFYASCDHTGSSAASAQRIVKELHERSGSHLKEQYGTLWRSWESDASNVKKLTVERVRGPPQEVCVRPYDGRPCVMLRSDTTEEEIQFFFSSTGDGTYPYRCYSKVGGWYDHYHPTEEKKSDPQISTKYVLTISSITKQ</sequence>
<protein>
    <submittedName>
        <fullName evidence="1">Uncharacterized protein</fullName>
    </submittedName>
</protein>
<organism evidence="1 2">
    <name type="scientific">Angomonas deanei</name>
    <dbReference type="NCBI Taxonomy" id="59799"/>
    <lineage>
        <taxon>Eukaryota</taxon>
        <taxon>Discoba</taxon>
        <taxon>Euglenozoa</taxon>
        <taxon>Kinetoplastea</taxon>
        <taxon>Metakinetoplastina</taxon>
        <taxon>Trypanosomatida</taxon>
        <taxon>Trypanosomatidae</taxon>
        <taxon>Strigomonadinae</taxon>
        <taxon>Angomonas</taxon>
    </lineage>
</organism>
<accession>A0A7G2C9X2</accession>
<keyword evidence="2" id="KW-1185">Reference proteome</keyword>
<evidence type="ECO:0000313" key="1">
    <source>
        <dbReference type="EMBL" id="CAD2215851.1"/>
    </source>
</evidence>
<dbReference type="Proteomes" id="UP000515908">
    <property type="component" value="Chromosome 05"/>
</dbReference>
<gene>
    <name evidence="1" type="ORF">ADEAN_000330900</name>
</gene>
<dbReference type="EMBL" id="LR877149">
    <property type="protein sequence ID" value="CAD2215851.1"/>
    <property type="molecule type" value="Genomic_DNA"/>
</dbReference>
<proteinExistence type="predicted"/>
<dbReference type="VEuPathDB" id="TriTrypDB:ADEAN_000330900"/>
<evidence type="ECO:0000313" key="2">
    <source>
        <dbReference type="Proteomes" id="UP000515908"/>
    </source>
</evidence>
<reference evidence="1 2" key="1">
    <citation type="submission" date="2020-08" db="EMBL/GenBank/DDBJ databases">
        <authorList>
            <person name="Newling K."/>
            <person name="Davey J."/>
            <person name="Forrester S."/>
        </authorList>
    </citation>
    <scope>NUCLEOTIDE SEQUENCE [LARGE SCALE GENOMIC DNA]</scope>
    <source>
        <strain evidence="2">Crithidia deanei Carvalho (ATCC PRA-265)</strain>
    </source>
</reference>
<name>A0A7G2C9X2_9TRYP</name>